<gene>
    <name evidence="8" type="ORF">BXYJ_LOCUS5457</name>
</gene>
<evidence type="ECO:0000256" key="1">
    <source>
        <dbReference type="ARBA" id="ARBA00023157"/>
    </source>
</evidence>
<keyword evidence="1 2" id="KW-1015">Disulfide bond</keyword>
<dbReference type="Gene3D" id="2.60.40.10">
    <property type="entry name" value="Immunoglobulins"/>
    <property type="match status" value="1"/>
</dbReference>
<feature type="disulfide bond" evidence="2">
    <location>
        <begin position="323"/>
        <end position="332"/>
    </location>
</feature>
<dbReference type="InterPro" id="IPR001791">
    <property type="entry name" value="Laminin_G"/>
</dbReference>
<comment type="caution">
    <text evidence="2">Lacks conserved residue(s) required for the propagation of feature annotation.</text>
</comment>
<dbReference type="SMART" id="SM00408">
    <property type="entry name" value="IGc2"/>
    <property type="match status" value="1"/>
</dbReference>
<keyword evidence="9" id="KW-1185">Reference proteome</keyword>
<dbReference type="InterPro" id="IPR036179">
    <property type="entry name" value="Ig-like_dom_sf"/>
</dbReference>
<dbReference type="InterPro" id="IPR001881">
    <property type="entry name" value="EGF-like_Ca-bd_dom"/>
</dbReference>
<organism evidence="8 9">
    <name type="scientific">Bursaphelenchus xylophilus</name>
    <name type="common">Pinewood nematode worm</name>
    <name type="synonym">Aphelenchoides xylophilus</name>
    <dbReference type="NCBI Taxonomy" id="6326"/>
    <lineage>
        <taxon>Eukaryota</taxon>
        <taxon>Metazoa</taxon>
        <taxon>Ecdysozoa</taxon>
        <taxon>Nematoda</taxon>
        <taxon>Chromadorea</taxon>
        <taxon>Rhabditida</taxon>
        <taxon>Tylenchina</taxon>
        <taxon>Tylenchomorpha</taxon>
        <taxon>Aphelenchoidea</taxon>
        <taxon>Aphelenchoididae</taxon>
        <taxon>Bursaphelenchus</taxon>
    </lineage>
</organism>
<feature type="domain" description="EGF-like" evidence="6">
    <location>
        <begin position="335"/>
        <end position="372"/>
    </location>
</feature>
<dbReference type="SUPFAM" id="SSF49899">
    <property type="entry name" value="Concanavalin A-like lectins/glucanases"/>
    <property type="match status" value="3"/>
</dbReference>
<dbReference type="AlphaFoldDB" id="A0A811KRZ8"/>
<evidence type="ECO:0000259" key="5">
    <source>
        <dbReference type="PROSITE" id="PS50025"/>
    </source>
</evidence>
<dbReference type="EMBL" id="CAJFCV020000002">
    <property type="protein sequence ID" value="CAG9102611.1"/>
    <property type="molecule type" value="Genomic_DNA"/>
</dbReference>
<dbReference type="PROSITE" id="PS50026">
    <property type="entry name" value="EGF_3"/>
    <property type="match status" value="3"/>
</dbReference>
<evidence type="ECO:0000313" key="8">
    <source>
        <dbReference type="EMBL" id="CAD5218064.1"/>
    </source>
</evidence>
<dbReference type="SMART" id="SM00409">
    <property type="entry name" value="IG"/>
    <property type="match status" value="1"/>
</dbReference>
<dbReference type="GO" id="GO:0005509">
    <property type="term" value="F:calcium ion binding"/>
    <property type="evidence" value="ECO:0007669"/>
    <property type="project" value="InterPro"/>
</dbReference>
<dbReference type="CDD" id="cd00054">
    <property type="entry name" value="EGF_CA"/>
    <property type="match status" value="1"/>
</dbReference>
<dbReference type="SUPFAM" id="SSF48726">
    <property type="entry name" value="Immunoglobulin"/>
    <property type="match status" value="1"/>
</dbReference>
<dbReference type="Pfam" id="PF00047">
    <property type="entry name" value="ig"/>
    <property type="match status" value="1"/>
</dbReference>
<evidence type="ECO:0000259" key="7">
    <source>
        <dbReference type="PROSITE" id="PS50835"/>
    </source>
</evidence>
<dbReference type="Pfam" id="PF00054">
    <property type="entry name" value="Laminin_G_1"/>
    <property type="match status" value="1"/>
</dbReference>
<dbReference type="SMART" id="SM00282">
    <property type="entry name" value="LamG"/>
    <property type="match status" value="3"/>
</dbReference>
<comment type="caution">
    <text evidence="8">The sequence shown here is derived from an EMBL/GenBank/DDBJ whole genome shotgun (WGS) entry which is preliminary data.</text>
</comment>
<dbReference type="SMART" id="SM00181">
    <property type="entry name" value="EGF"/>
    <property type="match status" value="3"/>
</dbReference>
<dbReference type="InterPro" id="IPR003599">
    <property type="entry name" value="Ig_sub"/>
</dbReference>
<feature type="domain" description="Laminin G" evidence="5">
    <location>
        <begin position="391"/>
        <end position="565"/>
    </location>
</feature>
<feature type="disulfide bond" evidence="2">
    <location>
        <begin position="362"/>
        <end position="371"/>
    </location>
</feature>
<dbReference type="OrthoDB" id="10055367at2759"/>
<feature type="region of interest" description="Disordered" evidence="4">
    <location>
        <begin position="219"/>
        <end position="238"/>
    </location>
</feature>
<dbReference type="PANTHER" id="PTHR15036">
    <property type="entry name" value="PIKACHURIN-LIKE PROTEIN"/>
    <property type="match status" value="1"/>
</dbReference>
<dbReference type="InterPro" id="IPR013151">
    <property type="entry name" value="Immunoglobulin_dom"/>
</dbReference>
<dbReference type="CDD" id="cd00110">
    <property type="entry name" value="LamG"/>
    <property type="match status" value="3"/>
</dbReference>
<dbReference type="InterPro" id="IPR003598">
    <property type="entry name" value="Ig_sub2"/>
</dbReference>
<dbReference type="Gene3D" id="2.10.25.10">
    <property type="entry name" value="Laminin"/>
    <property type="match status" value="2"/>
</dbReference>
<feature type="disulfide bond" evidence="2">
    <location>
        <begin position="914"/>
        <end position="923"/>
    </location>
</feature>
<protein>
    <submittedName>
        <fullName evidence="8">(pine wood nematode) hypothetical protein</fullName>
    </submittedName>
</protein>
<evidence type="ECO:0000256" key="4">
    <source>
        <dbReference type="SAM" id="MobiDB-lite"/>
    </source>
</evidence>
<keyword evidence="2" id="KW-0245">EGF-like domain</keyword>
<feature type="compositionally biased region" description="Polar residues" evidence="4">
    <location>
        <begin position="786"/>
        <end position="811"/>
    </location>
</feature>
<accession>A0A811KRZ8</accession>
<dbReference type="PROSITE" id="PS50025">
    <property type="entry name" value="LAM_G_DOMAIN"/>
    <property type="match status" value="3"/>
</dbReference>
<feature type="domain" description="Laminin G" evidence="5">
    <location>
        <begin position="115"/>
        <end position="299"/>
    </location>
</feature>
<dbReference type="SMART" id="SM00179">
    <property type="entry name" value="EGF_CA"/>
    <property type="match status" value="2"/>
</dbReference>
<feature type="compositionally biased region" description="Polar residues" evidence="4">
    <location>
        <begin position="712"/>
        <end position="731"/>
    </location>
</feature>
<feature type="domain" description="EGF-like" evidence="6">
    <location>
        <begin position="887"/>
        <end position="924"/>
    </location>
</feature>
<proteinExistence type="predicted"/>
<dbReference type="Proteomes" id="UP000659654">
    <property type="component" value="Unassembled WGS sequence"/>
</dbReference>
<dbReference type="PROSITE" id="PS00022">
    <property type="entry name" value="EGF_1"/>
    <property type="match status" value="3"/>
</dbReference>
<reference evidence="8" key="1">
    <citation type="submission" date="2020-09" db="EMBL/GenBank/DDBJ databases">
        <authorList>
            <person name="Kikuchi T."/>
        </authorList>
    </citation>
    <scope>NUCLEOTIDE SEQUENCE</scope>
    <source>
        <strain evidence="8">Ka4C1</strain>
    </source>
</reference>
<feature type="region of interest" description="Disordered" evidence="4">
    <location>
        <begin position="783"/>
        <end position="824"/>
    </location>
</feature>
<feature type="domain" description="Ig-like" evidence="7">
    <location>
        <begin position="23"/>
        <end position="107"/>
    </location>
</feature>
<evidence type="ECO:0000313" key="9">
    <source>
        <dbReference type="Proteomes" id="UP000659654"/>
    </source>
</evidence>
<dbReference type="Pfam" id="PF00008">
    <property type="entry name" value="EGF"/>
    <property type="match status" value="1"/>
</dbReference>
<dbReference type="InterPro" id="IPR013783">
    <property type="entry name" value="Ig-like_fold"/>
</dbReference>
<feature type="disulfide bond" evidence="3">
    <location>
        <begin position="538"/>
        <end position="565"/>
    </location>
</feature>
<dbReference type="InterPro" id="IPR000742">
    <property type="entry name" value="EGF"/>
</dbReference>
<dbReference type="Gene3D" id="2.60.120.200">
    <property type="match status" value="3"/>
</dbReference>
<sequence length="1131" mass="125270">MEPIDEILTTTQASFARVTYTTPYTTLYSLSPSASAQAVVGETANLPCRAYGVNSYDSRISWEKLDDVMPSQFRISDTSLLIPKVKKADAGTYRCIVDTVDGQNHLAIAELIVGDYIPTFDGSRIIEITPLTHEQWQRLDLEVSFRPSKENGVIYHAERHVHSSEPQLFHNIAMRKGHVVYTFDIGSGVSRVQSPVSIKMGEWSKVRIRNDDKKVSLNVNQQTSGHSRNAPLPNIKETNDGTVYLGGIPEYSGHYDQLKRPDNFAGSISKLVVNGKSIDIGESATSPPEVILQLSTNECFENPCQNAAQCSPAHELEGFRCQCEPEFTGELCQFRTAVCANREVCQHGVCVDADWGEYRCVCPYGRFGKYCEHLKTDLPLITYDKMGRARQGVKFNGKTSFISIPAPQSSRHFRLSFDILPKNVKSPQLLAYVASSYNSKKADYMALVVQNEALYGLYHTSQGTERIQSYGRIQPNKTHEIGFLHSGSTLELLVDGRRTMQTLHSPVFSTGTALYIGGLAPGMSPIEELDSYGYFEGCLSSIRVNRQLIEVDSTRDVKSGDLGECSLNTEEVLVTSSPGVVRPIYIPPSRPGNEYLTPGESQPNSEHYQESVTMKPDRTLEPMAITHLMGSEDERIPRVTELPTTTMEAPKEKTTIEKTTETTSTSAILATTPSTTTTSTTSTTPAATTTITIEEATTRQTLQYDWTPPPTTIEQSPTATTLTPISEEPTTTEGSIWWVNEAPAATTTQFPSTEPPTNPSTTIHVITKDQPLYTTVIQPKTTTTTAEYPTKSSTISTAPHSVLPSSYTSPPTHHVLPPDQTAPPPTSNPYLTHSQNLETTRYTELISTDLQLTPTYQAKPTMVSYEEEDLVSTDIIRPTVERLDEVRTGLCEDADCGEHGICEAVNTTHVACACRDYYVGPNCDQFKPIEYAARFEGNAFIVFSVDDFPHLTSEKREIIEFRFRTTAEYGLMLWQGQSLDNSIVGEDYVSIGLNDGFLVFSYELGGGAAQITSEMPVNDGKEHYLRVERRGRNGSLIIDNQEPVEGRSSGILAMLNVEGNIYIGGLPDLATMTAGLHSHNFVGCIADLRLNEDPLDLMGNAIDGRNVKPCEGWTRKRKWLQQKYRRFLRHG</sequence>
<dbReference type="InterPro" id="IPR013320">
    <property type="entry name" value="ConA-like_dom_sf"/>
</dbReference>
<evidence type="ECO:0000259" key="6">
    <source>
        <dbReference type="PROSITE" id="PS50026"/>
    </source>
</evidence>
<dbReference type="SUPFAM" id="SSF57196">
    <property type="entry name" value="EGF/Laminin"/>
    <property type="match status" value="1"/>
</dbReference>
<dbReference type="PANTHER" id="PTHR15036:SF85">
    <property type="entry name" value="SP2353, ISOFORM A"/>
    <property type="match status" value="1"/>
</dbReference>
<dbReference type="EMBL" id="CAJFDI010000002">
    <property type="protein sequence ID" value="CAD5218064.1"/>
    <property type="molecule type" value="Genomic_DNA"/>
</dbReference>
<dbReference type="GO" id="GO:0016020">
    <property type="term" value="C:membrane"/>
    <property type="evidence" value="ECO:0007669"/>
    <property type="project" value="UniProtKB-SubCell"/>
</dbReference>
<feature type="disulfide bond" evidence="2">
    <location>
        <begin position="304"/>
        <end position="321"/>
    </location>
</feature>
<feature type="domain" description="Laminin G" evidence="5">
    <location>
        <begin position="930"/>
        <end position="1110"/>
    </location>
</feature>
<dbReference type="Proteomes" id="UP000582659">
    <property type="component" value="Unassembled WGS sequence"/>
</dbReference>
<dbReference type="InterPro" id="IPR050372">
    <property type="entry name" value="Neurexin-related_CASP"/>
</dbReference>
<evidence type="ECO:0000256" key="2">
    <source>
        <dbReference type="PROSITE-ProRule" id="PRU00076"/>
    </source>
</evidence>
<dbReference type="Pfam" id="PF02210">
    <property type="entry name" value="Laminin_G_2"/>
    <property type="match status" value="2"/>
</dbReference>
<feature type="domain" description="EGF-like" evidence="6">
    <location>
        <begin position="295"/>
        <end position="333"/>
    </location>
</feature>
<feature type="region of interest" description="Disordered" evidence="4">
    <location>
        <begin position="704"/>
        <end position="731"/>
    </location>
</feature>
<dbReference type="InterPro" id="IPR007110">
    <property type="entry name" value="Ig-like_dom"/>
</dbReference>
<name>A0A811KRZ8_BURXY</name>
<dbReference type="PROSITE" id="PS50835">
    <property type="entry name" value="IG_LIKE"/>
    <property type="match status" value="1"/>
</dbReference>
<evidence type="ECO:0000256" key="3">
    <source>
        <dbReference type="PROSITE-ProRule" id="PRU00122"/>
    </source>
</evidence>